<feature type="signal peptide" evidence="4">
    <location>
        <begin position="1"/>
        <end position="21"/>
    </location>
</feature>
<evidence type="ECO:0000313" key="10">
    <source>
        <dbReference type="EMBL" id="ACR13580.1"/>
    </source>
</evidence>
<dbReference type="InterPro" id="IPR017853">
    <property type="entry name" value="GH"/>
</dbReference>
<feature type="domain" description="Glycoside hydrolase family 2" evidence="9">
    <location>
        <begin position="808"/>
        <end position="910"/>
    </location>
</feature>
<keyword evidence="11" id="KW-1185">Reference proteome</keyword>
<dbReference type="Gene3D" id="2.60.120.260">
    <property type="entry name" value="Galactose-binding domain-like"/>
    <property type="match status" value="1"/>
</dbReference>
<dbReference type="RefSeq" id="WP_015819694.1">
    <property type="nucleotide sequence ID" value="NC_012997.1"/>
</dbReference>
<sequence>MRTKAAVVGLALAISAGMLSACIWTKPSNESASSPRERILLDDGWRFMKYEDAADADGLVYDIRPDHSEHQDDKAADAKPTEAVTVHGGSNVLRPWILPMANPFIADPAQHYAAPASMPPHGDFPFIQAEFDDRNWQTVSVPHDWAIQGPFYEGDKAPVGGGMGRLPSPGVGWYRKQIMLTEADAGKSLFLDIDGAMSYAMVWFNGHLVGGWPYGYASWRVDLTPYAEIGKPNQIAIRVDNPPASSRWYPGGGLYRNVWLEKTQPVHVAQWGTNIVVSAADEQEATVRLSVALNNQSPAAASVQVETDVFELNEQDEPVGAAVAKVGPISTDVEGKGAATVDSRFRVINPKLWGPRPTQTPNRYVAITKVVAQGKVVDEYRTPFGIRTIEIDPNLGVLVNGEPIYLQGVNQHHDLGALGAAFNVRAAQRQLELLQEMGTNAIRLAHNPPARELLTLTDKMGFLVIDEVFDSWQRKKTPLDFHLIFDDWSEADLRSMIRRDRNHPSVFMWSVGNEVGEQYTDTDGAKVGQRLHDIAHSEDPTRPTAASMNYAKAHMPFPETMDTISLNYQGEGIRDAEAYAHLNGIRTPPSYPQFHKAFPGKAIFSSENAAAVSSRGEYLFPVARGISAPVADGKGGDPTSAQVSAYELYTAPFGSSADKVFRSLAQHPYVAGGFVWSGWDYLGEPTPYYSARSSYFGVIDLAGFKKDRFYLYQAHWRPDYPMAHILPHWNWPDRVGKVTPVHVFTSGDEAELFVNGKSQGRKQKGDLEYRLRWDDVVYQPGEVSVVAYKNGEEWATDSVVTTGEPAGLTLTVDRAGIQADGKDLAFVTATVVDANGRMVPTAKPALTFTVSGAGELVATDNGDATDLVAFPSAKRSAFNGLALAIVRAKPGSTGTINVTVAGENLSSAMIDLNSKK</sequence>
<dbReference type="NCBIfam" id="NF041463">
    <property type="entry name" value="GalB"/>
    <property type="match status" value="1"/>
</dbReference>
<dbReference type="Pfam" id="PF00703">
    <property type="entry name" value="Glyco_hydro_2"/>
    <property type="match status" value="1"/>
</dbReference>
<dbReference type="PROSITE" id="PS51257">
    <property type="entry name" value="PROKAR_LIPOPROTEIN"/>
    <property type="match status" value="1"/>
</dbReference>
<accession>C5BNU5</accession>
<dbReference type="InterPro" id="IPR032311">
    <property type="entry name" value="DUF4982"/>
</dbReference>
<dbReference type="Pfam" id="PF18565">
    <property type="entry name" value="Glyco_hydro2_C5"/>
    <property type="match status" value="1"/>
</dbReference>
<dbReference type="InterPro" id="IPR013783">
    <property type="entry name" value="Ig-like_fold"/>
</dbReference>
<dbReference type="EMBL" id="CP001614">
    <property type="protein sequence ID" value="ACR13580.1"/>
    <property type="molecule type" value="Genomic_DNA"/>
</dbReference>
<feature type="domain" description="Glycosyl hydrolases family 2 sugar binding" evidence="7">
    <location>
        <begin position="132"/>
        <end position="249"/>
    </location>
</feature>
<evidence type="ECO:0000259" key="6">
    <source>
        <dbReference type="Pfam" id="PF02836"/>
    </source>
</evidence>
<evidence type="ECO:0000259" key="8">
    <source>
        <dbReference type="Pfam" id="PF16355"/>
    </source>
</evidence>
<dbReference type="Pfam" id="PF16355">
    <property type="entry name" value="DUF4982"/>
    <property type="match status" value="1"/>
</dbReference>
<dbReference type="KEGG" id="ttu:TERTU_0676"/>
<dbReference type="OrthoDB" id="9758603at2"/>
<dbReference type="SUPFAM" id="SSF49303">
    <property type="entry name" value="beta-Galactosidase/glucuronidase domain"/>
    <property type="match status" value="1"/>
</dbReference>
<dbReference type="AlphaFoldDB" id="C5BNU5"/>
<gene>
    <name evidence="10" type="ordered locus">TERTU_0676</name>
</gene>
<name>C5BNU5_TERTT</name>
<organism evidence="10 11">
    <name type="scientific">Teredinibacter turnerae (strain ATCC 39867 / T7901)</name>
    <dbReference type="NCBI Taxonomy" id="377629"/>
    <lineage>
        <taxon>Bacteria</taxon>
        <taxon>Pseudomonadati</taxon>
        <taxon>Pseudomonadota</taxon>
        <taxon>Gammaproteobacteria</taxon>
        <taxon>Cellvibrionales</taxon>
        <taxon>Cellvibrionaceae</taxon>
        <taxon>Teredinibacter</taxon>
    </lineage>
</organism>
<evidence type="ECO:0000313" key="11">
    <source>
        <dbReference type="Proteomes" id="UP000009080"/>
    </source>
</evidence>
<dbReference type="InterPro" id="IPR040605">
    <property type="entry name" value="Glyco_hydro2_dom5"/>
</dbReference>
<reference evidence="10 11" key="1">
    <citation type="journal article" date="2009" name="PLoS ONE">
        <title>The complete genome of Teredinibacter turnerae T7901: an intracellular endosymbiont of marine wood-boring bivalves (shipworms).</title>
        <authorList>
            <person name="Yang J.C."/>
            <person name="Madupu R."/>
            <person name="Durkin A.S."/>
            <person name="Ekborg N.A."/>
            <person name="Pedamallu C.S."/>
            <person name="Hostetler J.B."/>
            <person name="Radune D."/>
            <person name="Toms B.S."/>
            <person name="Henrissat B."/>
            <person name="Coutinho P.M."/>
            <person name="Schwarz S."/>
            <person name="Field L."/>
            <person name="Trindade-Silva A.E."/>
            <person name="Soares C.A.G."/>
            <person name="Elshahawi S."/>
            <person name="Hanora A."/>
            <person name="Schmidt E.W."/>
            <person name="Haygood M.G."/>
            <person name="Posfai J."/>
            <person name="Benner J."/>
            <person name="Madinger C."/>
            <person name="Nove J."/>
            <person name="Anton B."/>
            <person name="Chaudhary K."/>
            <person name="Foster J."/>
            <person name="Holman A."/>
            <person name="Kumar S."/>
            <person name="Lessard P.A."/>
            <person name="Luyten Y.A."/>
            <person name="Slatko B."/>
            <person name="Wood N."/>
            <person name="Wu B."/>
            <person name="Teplitski M."/>
            <person name="Mougous J.D."/>
            <person name="Ward N."/>
            <person name="Eisen J.A."/>
            <person name="Badger J.H."/>
            <person name="Distel D.L."/>
        </authorList>
    </citation>
    <scope>NUCLEOTIDE SEQUENCE [LARGE SCALE GENOMIC DNA]</scope>
    <source>
        <strain evidence="11">ATCC 39867 / T7901</strain>
    </source>
</reference>
<dbReference type="Proteomes" id="UP000009080">
    <property type="component" value="Chromosome"/>
</dbReference>
<evidence type="ECO:0000256" key="2">
    <source>
        <dbReference type="ARBA" id="ARBA00022801"/>
    </source>
</evidence>
<dbReference type="GO" id="GO:0004553">
    <property type="term" value="F:hydrolase activity, hydrolyzing O-glycosyl compounds"/>
    <property type="evidence" value="ECO:0007669"/>
    <property type="project" value="InterPro"/>
</dbReference>
<evidence type="ECO:0000256" key="1">
    <source>
        <dbReference type="ARBA" id="ARBA00007401"/>
    </source>
</evidence>
<dbReference type="InterPro" id="IPR048229">
    <property type="entry name" value="GalB-like"/>
</dbReference>
<dbReference type="PANTHER" id="PTHR42732">
    <property type="entry name" value="BETA-GALACTOSIDASE"/>
    <property type="match status" value="1"/>
</dbReference>
<dbReference type="GO" id="GO:0005975">
    <property type="term" value="P:carbohydrate metabolic process"/>
    <property type="evidence" value="ECO:0007669"/>
    <property type="project" value="InterPro"/>
</dbReference>
<feature type="domain" description="DUF4982" evidence="8">
    <location>
        <begin position="736"/>
        <end position="795"/>
    </location>
</feature>
<dbReference type="Gene3D" id="2.60.40.10">
    <property type="entry name" value="Immunoglobulins"/>
    <property type="match status" value="3"/>
</dbReference>
<evidence type="ECO:0000259" key="9">
    <source>
        <dbReference type="Pfam" id="PF18565"/>
    </source>
</evidence>
<dbReference type="Gene3D" id="3.20.20.80">
    <property type="entry name" value="Glycosidases"/>
    <property type="match status" value="1"/>
</dbReference>
<proteinExistence type="inferred from homology"/>
<dbReference type="Pfam" id="PF02837">
    <property type="entry name" value="Glyco_hydro_2_N"/>
    <property type="match status" value="1"/>
</dbReference>
<evidence type="ECO:0000256" key="3">
    <source>
        <dbReference type="ARBA" id="ARBA00023295"/>
    </source>
</evidence>
<dbReference type="PRINTS" id="PR00132">
    <property type="entry name" value="GLHYDRLASE2"/>
</dbReference>
<dbReference type="SUPFAM" id="SSF51445">
    <property type="entry name" value="(Trans)glycosidases"/>
    <property type="match status" value="1"/>
</dbReference>
<keyword evidence="3" id="KW-0326">Glycosidase</keyword>
<dbReference type="InterPro" id="IPR008964">
    <property type="entry name" value="Invasin/intimin_cell_adhesion"/>
</dbReference>
<dbReference type="PROSITE" id="PS00608">
    <property type="entry name" value="GLYCOSYL_HYDROL_F2_2"/>
    <property type="match status" value="1"/>
</dbReference>
<dbReference type="InterPro" id="IPR036156">
    <property type="entry name" value="Beta-gal/glucu_dom_sf"/>
</dbReference>
<feature type="chain" id="PRO_5002949013" evidence="4">
    <location>
        <begin position="22"/>
        <end position="916"/>
    </location>
</feature>
<evidence type="ECO:0000259" key="7">
    <source>
        <dbReference type="Pfam" id="PF02837"/>
    </source>
</evidence>
<dbReference type="InterPro" id="IPR006101">
    <property type="entry name" value="Glyco_hydro_2"/>
</dbReference>
<keyword evidence="4" id="KW-0732">Signal</keyword>
<keyword evidence="2 10" id="KW-0378">Hydrolase</keyword>
<dbReference type="InterPro" id="IPR023232">
    <property type="entry name" value="Glyco_hydro_2_AS"/>
</dbReference>
<comment type="similarity">
    <text evidence="1">Belongs to the glycosyl hydrolase 2 family.</text>
</comment>
<evidence type="ECO:0000259" key="5">
    <source>
        <dbReference type="Pfam" id="PF00703"/>
    </source>
</evidence>
<dbReference type="InterPro" id="IPR006103">
    <property type="entry name" value="Glyco_hydro_2_cat"/>
</dbReference>
<dbReference type="STRING" id="377629.TERTU_0676"/>
<dbReference type="HOGENOM" id="CLU_006501_0_2_6"/>
<feature type="domain" description="Glycoside hydrolase family 2 immunoglobulin-like beta-sandwich" evidence="5">
    <location>
        <begin position="275"/>
        <end position="387"/>
    </location>
</feature>
<feature type="domain" description="Glycoside hydrolase family 2 catalytic" evidence="6">
    <location>
        <begin position="397"/>
        <end position="549"/>
    </location>
</feature>
<dbReference type="Pfam" id="PF02836">
    <property type="entry name" value="Glyco_hydro_2_C"/>
    <property type="match status" value="1"/>
</dbReference>
<dbReference type="SUPFAM" id="SSF49373">
    <property type="entry name" value="Invasin/intimin cell-adhesion fragments"/>
    <property type="match status" value="1"/>
</dbReference>
<dbReference type="eggNOG" id="COG3250">
    <property type="taxonomic scope" value="Bacteria"/>
</dbReference>
<dbReference type="InterPro" id="IPR008979">
    <property type="entry name" value="Galactose-bd-like_sf"/>
</dbReference>
<protein>
    <submittedName>
        <fullName evidence="10">Glycoside hydrolase family 2 domain protein</fullName>
    </submittedName>
</protein>
<evidence type="ECO:0000256" key="4">
    <source>
        <dbReference type="SAM" id="SignalP"/>
    </source>
</evidence>
<dbReference type="InterPro" id="IPR051913">
    <property type="entry name" value="GH2_Domain-Containing"/>
</dbReference>
<dbReference type="CAZy" id="GH2">
    <property type="family name" value="Glycoside Hydrolase Family 2"/>
</dbReference>
<dbReference type="InterPro" id="IPR006102">
    <property type="entry name" value="Ig-like_GH2"/>
</dbReference>
<dbReference type="PANTHER" id="PTHR42732:SF1">
    <property type="entry name" value="BETA-MANNOSIDASE"/>
    <property type="match status" value="1"/>
</dbReference>
<dbReference type="InterPro" id="IPR006104">
    <property type="entry name" value="Glyco_hydro_2_N"/>
</dbReference>
<dbReference type="SUPFAM" id="SSF49785">
    <property type="entry name" value="Galactose-binding domain-like"/>
    <property type="match status" value="1"/>
</dbReference>